<feature type="domain" description="SCP2" evidence="3">
    <location>
        <begin position="222"/>
        <end position="317"/>
    </location>
</feature>
<protein>
    <submittedName>
        <fullName evidence="5">Copper amine oxidase N-terminal domain-containing protein</fullName>
    </submittedName>
</protein>
<dbReference type="SUPFAM" id="SSF55718">
    <property type="entry name" value="SCP-like"/>
    <property type="match status" value="1"/>
</dbReference>
<evidence type="ECO:0000313" key="6">
    <source>
        <dbReference type="Proteomes" id="UP000199337"/>
    </source>
</evidence>
<keyword evidence="2" id="KW-0732">Signal</keyword>
<feature type="region of interest" description="Disordered" evidence="1">
    <location>
        <begin position="161"/>
        <end position="214"/>
    </location>
</feature>
<dbReference type="Gene3D" id="3.30.1050.10">
    <property type="entry name" value="SCP2 sterol-binding domain"/>
    <property type="match status" value="1"/>
</dbReference>
<dbReference type="EMBL" id="FOOX01000002">
    <property type="protein sequence ID" value="SFG10147.1"/>
    <property type="molecule type" value="Genomic_DNA"/>
</dbReference>
<accession>A0A1I2P865</accession>
<keyword evidence="6" id="KW-1185">Reference proteome</keyword>
<dbReference type="STRING" id="341036.SAMN05660649_00676"/>
<gene>
    <name evidence="5" type="ORF">SAMN05660649_00676</name>
</gene>
<proteinExistence type="predicted"/>
<evidence type="ECO:0000256" key="2">
    <source>
        <dbReference type="SAM" id="SignalP"/>
    </source>
</evidence>
<name>A0A1I2P865_9FIRM</name>
<dbReference type="SUPFAM" id="SSF55383">
    <property type="entry name" value="Copper amine oxidase, domain N"/>
    <property type="match status" value="1"/>
</dbReference>
<feature type="domain" description="Copper amine oxidase-like N-terminal" evidence="4">
    <location>
        <begin position="32"/>
        <end position="140"/>
    </location>
</feature>
<evidence type="ECO:0000259" key="4">
    <source>
        <dbReference type="Pfam" id="PF07833"/>
    </source>
</evidence>
<dbReference type="RefSeq" id="WP_092468711.1">
    <property type="nucleotide sequence ID" value="NZ_FOOX01000002.1"/>
</dbReference>
<dbReference type="Proteomes" id="UP000199337">
    <property type="component" value="Unassembled WGS sequence"/>
</dbReference>
<feature type="compositionally biased region" description="Acidic residues" evidence="1">
    <location>
        <begin position="162"/>
        <end position="211"/>
    </location>
</feature>
<feature type="chain" id="PRO_5011744550" evidence="2">
    <location>
        <begin position="27"/>
        <end position="318"/>
    </location>
</feature>
<dbReference type="Pfam" id="PF07833">
    <property type="entry name" value="Cu_amine_oxidN1"/>
    <property type="match status" value="1"/>
</dbReference>
<feature type="signal peptide" evidence="2">
    <location>
        <begin position="1"/>
        <end position="26"/>
    </location>
</feature>
<dbReference type="InterPro" id="IPR036527">
    <property type="entry name" value="SCP2_sterol-bd_dom_sf"/>
</dbReference>
<dbReference type="Pfam" id="PF02036">
    <property type="entry name" value="SCP2"/>
    <property type="match status" value="1"/>
</dbReference>
<dbReference type="GO" id="GO:0005829">
    <property type="term" value="C:cytosol"/>
    <property type="evidence" value="ECO:0007669"/>
    <property type="project" value="TreeGrafter"/>
</dbReference>
<reference evidence="6" key="1">
    <citation type="submission" date="2016-10" db="EMBL/GenBank/DDBJ databases">
        <authorList>
            <person name="Varghese N."/>
            <person name="Submissions S."/>
        </authorList>
    </citation>
    <scope>NUCLEOTIDE SEQUENCE [LARGE SCALE GENOMIC DNA]</scope>
    <source>
        <strain evidence="6">DSM 17038</strain>
    </source>
</reference>
<evidence type="ECO:0000256" key="1">
    <source>
        <dbReference type="SAM" id="MobiDB-lite"/>
    </source>
</evidence>
<sequence>MRKKPLFIIVYFLFTLLFIAAIPAQAAAPSIVLNGQILQCDTPPMVEDGNTLVPMRAVFEGLGAQLNWDNPTKTVTAATYNTNTTVQLVIGGDVKVNGQKLNTTAQAKIYNSITMIPLPLVSETLGAAANWNPDNQVVTITSAETTTPVYPPIVIETPGDTAVEEQEGIEEDSTADEQEGTEEDSTADEQEGTEEDLTADEDEDANGEDESANNTSFSAYLNELENRFIPEKAAGFSATYQFVLTGDNEENYYIIIDNGQLMTGEGTAGAPDVTVTINEQLWLDIVSGKEDAMDAYLDNKFTVNGDPSLIMKLKEYIK</sequence>
<dbReference type="InterPro" id="IPR036582">
    <property type="entry name" value="Mao_N_sf"/>
</dbReference>
<dbReference type="OrthoDB" id="9816096at2"/>
<dbReference type="PANTHER" id="PTHR10094">
    <property type="entry name" value="STEROL CARRIER PROTEIN 2 SCP-2 FAMILY PROTEIN"/>
    <property type="match status" value="1"/>
</dbReference>
<dbReference type="PANTHER" id="PTHR10094:SF25">
    <property type="entry name" value="SCP2 STEROL-BINDING DOMAIN-CONTAINING PROTEIN 1"/>
    <property type="match status" value="1"/>
</dbReference>
<evidence type="ECO:0000313" key="5">
    <source>
        <dbReference type="EMBL" id="SFG10147.1"/>
    </source>
</evidence>
<dbReference type="AlphaFoldDB" id="A0A1I2P865"/>
<organism evidence="5 6">
    <name type="scientific">Desulfotruncus arcticus DSM 17038</name>
    <dbReference type="NCBI Taxonomy" id="1121424"/>
    <lineage>
        <taxon>Bacteria</taxon>
        <taxon>Bacillati</taxon>
        <taxon>Bacillota</taxon>
        <taxon>Clostridia</taxon>
        <taxon>Eubacteriales</taxon>
        <taxon>Desulfallaceae</taxon>
        <taxon>Desulfotruncus</taxon>
    </lineage>
</organism>
<dbReference type="InterPro" id="IPR012854">
    <property type="entry name" value="Cu_amine_oxidase-like_N"/>
</dbReference>
<evidence type="ECO:0000259" key="3">
    <source>
        <dbReference type="Pfam" id="PF02036"/>
    </source>
</evidence>
<dbReference type="InterPro" id="IPR003033">
    <property type="entry name" value="SCP2_sterol-bd_dom"/>
</dbReference>
<dbReference type="Gene3D" id="3.30.457.10">
    <property type="entry name" value="Copper amine oxidase-like, N-terminal domain"/>
    <property type="match status" value="1"/>
</dbReference>